<evidence type="ECO:0000313" key="1">
    <source>
        <dbReference type="EMBL" id="TRZ18153.1"/>
    </source>
</evidence>
<comment type="caution">
    <text evidence="1">The sequence shown here is derived from an EMBL/GenBank/DDBJ whole genome shotgun (WGS) entry which is preliminary data.</text>
</comment>
<gene>
    <name evidence="1" type="ORF">HGM15179_008949</name>
</gene>
<dbReference type="AlphaFoldDB" id="A0A8K1LLN5"/>
<evidence type="ECO:0000313" key="2">
    <source>
        <dbReference type="Proteomes" id="UP000796761"/>
    </source>
</evidence>
<dbReference type="EMBL" id="SWJQ01000231">
    <property type="protein sequence ID" value="TRZ18153.1"/>
    <property type="molecule type" value="Genomic_DNA"/>
</dbReference>
<protein>
    <submittedName>
        <fullName evidence="1">Uncharacterized protein</fullName>
    </submittedName>
</protein>
<reference evidence="1" key="1">
    <citation type="submission" date="2019-04" db="EMBL/GenBank/DDBJ databases">
        <title>Genome assembly of Zosterops borbonicus 15179.</title>
        <authorList>
            <person name="Leroy T."/>
            <person name="Anselmetti Y."/>
            <person name="Tilak M.-K."/>
            <person name="Nabholz B."/>
        </authorList>
    </citation>
    <scope>NUCLEOTIDE SEQUENCE</scope>
    <source>
        <strain evidence="1">HGM_15179</strain>
        <tissue evidence="1">Muscle</tissue>
    </source>
</reference>
<keyword evidence="2" id="KW-1185">Reference proteome</keyword>
<accession>A0A8K1LLN5</accession>
<proteinExistence type="predicted"/>
<sequence length="148" mass="16556">MPRPEHAMKLLVVVGLEKSYWTSTMLVHPCQGTSVDVDLSSPELLLAQMMDIVRPWPEHAMKLLVVVGLEKSYWTSTMLVHPCQGTSVDVDLSSPELLLAQMMDIVRPWENVSPCSQGLSSVPKNSVKDSLEMEETPQFLSILLFFLS</sequence>
<organism evidence="1 2">
    <name type="scientific">Zosterops borbonicus</name>
    <dbReference type="NCBI Taxonomy" id="364589"/>
    <lineage>
        <taxon>Eukaryota</taxon>
        <taxon>Metazoa</taxon>
        <taxon>Chordata</taxon>
        <taxon>Craniata</taxon>
        <taxon>Vertebrata</taxon>
        <taxon>Euteleostomi</taxon>
        <taxon>Archelosauria</taxon>
        <taxon>Archosauria</taxon>
        <taxon>Dinosauria</taxon>
        <taxon>Saurischia</taxon>
        <taxon>Theropoda</taxon>
        <taxon>Coelurosauria</taxon>
        <taxon>Aves</taxon>
        <taxon>Neognathae</taxon>
        <taxon>Neoaves</taxon>
        <taxon>Telluraves</taxon>
        <taxon>Australaves</taxon>
        <taxon>Passeriformes</taxon>
        <taxon>Sylvioidea</taxon>
        <taxon>Zosteropidae</taxon>
        <taxon>Zosterops</taxon>
    </lineage>
</organism>
<name>A0A8K1LLN5_9PASS</name>
<dbReference type="Proteomes" id="UP000796761">
    <property type="component" value="Unassembled WGS sequence"/>
</dbReference>